<evidence type="ECO:0000313" key="5">
    <source>
        <dbReference type="Proteomes" id="UP000800096"/>
    </source>
</evidence>
<sequence length="479" mass="54403">MASLLTLPLELLVRVSSFLTTPELGALRLTCQQVEKSLYEWFSQEFFTKKQFMLTHKSLQAFVDISRHTSFSQKLSHVIIATNIYRSEIAASTYRQGYVDQQALMDTGVDREMLTEAFKNLKNLRTVGIRDFNNHERARDGITWTSWGAPTVEKETGRPLDFVSTLDCPHHATSRFMEHLFQTLIYALGKANQTPEELEVLLRRQALSDCAFHVPNFNLRAVEPVLLGLKKLFLRVDAVPARIGNNPAVRSNVSAPIFRRFLKRTPNVEHLRLNLARSNDVQNRSFMQWLALPPRASDPLADDHFDPPPVDLAFLSILDLGQCVIEVEIVLDILVKYAPTLQGLNLWKLSLWPSSGTTAVLDEPNLWSKFFRMMAKIPQLQLNQVKVGMLSQGPTHVQFKSPDRDDAPLLKVKQYSGTEMGAFLKELEVEATVMWPKPIAPRDEESDEDEEMTDDDEDESASDEDGENEGDDDDNDDED</sequence>
<dbReference type="EMBL" id="ML979137">
    <property type="protein sequence ID" value="KAF1914584.1"/>
    <property type="molecule type" value="Genomic_DNA"/>
</dbReference>
<feature type="signal peptide" evidence="2">
    <location>
        <begin position="1"/>
        <end position="17"/>
    </location>
</feature>
<proteinExistence type="predicted"/>
<feature type="region of interest" description="Disordered" evidence="1">
    <location>
        <begin position="434"/>
        <end position="479"/>
    </location>
</feature>
<evidence type="ECO:0000256" key="2">
    <source>
        <dbReference type="SAM" id="SignalP"/>
    </source>
</evidence>
<name>A0A6A5QJC0_AMPQU</name>
<dbReference type="InterPro" id="IPR001810">
    <property type="entry name" value="F-box_dom"/>
</dbReference>
<protein>
    <recommendedName>
        <fullName evidence="3">F-box domain-containing protein</fullName>
    </recommendedName>
</protein>
<dbReference type="AlphaFoldDB" id="A0A6A5QJC0"/>
<gene>
    <name evidence="4" type="ORF">BDU57DRAFT_519656</name>
</gene>
<accession>A0A6A5QJC0</accession>
<feature type="chain" id="PRO_5025513437" description="F-box domain-containing protein" evidence="2">
    <location>
        <begin position="18"/>
        <end position="479"/>
    </location>
</feature>
<dbReference type="Proteomes" id="UP000800096">
    <property type="component" value="Unassembled WGS sequence"/>
</dbReference>
<organism evidence="4 5">
    <name type="scientific">Ampelomyces quisqualis</name>
    <name type="common">Powdery mildew agent</name>
    <dbReference type="NCBI Taxonomy" id="50730"/>
    <lineage>
        <taxon>Eukaryota</taxon>
        <taxon>Fungi</taxon>
        <taxon>Dikarya</taxon>
        <taxon>Ascomycota</taxon>
        <taxon>Pezizomycotina</taxon>
        <taxon>Dothideomycetes</taxon>
        <taxon>Pleosporomycetidae</taxon>
        <taxon>Pleosporales</taxon>
        <taxon>Pleosporineae</taxon>
        <taxon>Phaeosphaeriaceae</taxon>
        <taxon>Ampelomyces</taxon>
    </lineage>
</organism>
<evidence type="ECO:0000256" key="1">
    <source>
        <dbReference type="SAM" id="MobiDB-lite"/>
    </source>
</evidence>
<keyword evidence="2" id="KW-0732">Signal</keyword>
<feature type="domain" description="F-box" evidence="3">
    <location>
        <begin position="1"/>
        <end position="50"/>
    </location>
</feature>
<dbReference type="OrthoDB" id="5279008at2759"/>
<evidence type="ECO:0000313" key="4">
    <source>
        <dbReference type="EMBL" id="KAF1914584.1"/>
    </source>
</evidence>
<reference evidence="4" key="1">
    <citation type="journal article" date="2020" name="Stud. Mycol.">
        <title>101 Dothideomycetes genomes: a test case for predicting lifestyles and emergence of pathogens.</title>
        <authorList>
            <person name="Haridas S."/>
            <person name="Albert R."/>
            <person name="Binder M."/>
            <person name="Bloem J."/>
            <person name="Labutti K."/>
            <person name="Salamov A."/>
            <person name="Andreopoulos B."/>
            <person name="Baker S."/>
            <person name="Barry K."/>
            <person name="Bills G."/>
            <person name="Bluhm B."/>
            <person name="Cannon C."/>
            <person name="Castanera R."/>
            <person name="Culley D."/>
            <person name="Daum C."/>
            <person name="Ezra D."/>
            <person name="Gonzalez J."/>
            <person name="Henrissat B."/>
            <person name="Kuo A."/>
            <person name="Liang C."/>
            <person name="Lipzen A."/>
            <person name="Lutzoni F."/>
            <person name="Magnuson J."/>
            <person name="Mondo S."/>
            <person name="Nolan M."/>
            <person name="Ohm R."/>
            <person name="Pangilinan J."/>
            <person name="Park H.-J."/>
            <person name="Ramirez L."/>
            <person name="Alfaro M."/>
            <person name="Sun H."/>
            <person name="Tritt A."/>
            <person name="Yoshinaga Y."/>
            <person name="Zwiers L.-H."/>
            <person name="Turgeon B."/>
            <person name="Goodwin S."/>
            <person name="Spatafora J."/>
            <person name="Crous P."/>
            <person name="Grigoriev I."/>
        </authorList>
    </citation>
    <scope>NUCLEOTIDE SEQUENCE</scope>
    <source>
        <strain evidence="4">HMLAC05119</strain>
    </source>
</reference>
<feature type="compositionally biased region" description="Acidic residues" evidence="1">
    <location>
        <begin position="444"/>
        <end position="479"/>
    </location>
</feature>
<dbReference type="PROSITE" id="PS50181">
    <property type="entry name" value="FBOX"/>
    <property type="match status" value="1"/>
</dbReference>
<evidence type="ECO:0000259" key="3">
    <source>
        <dbReference type="PROSITE" id="PS50181"/>
    </source>
</evidence>
<keyword evidence="5" id="KW-1185">Reference proteome</keyword>